<keyword evidence="3" id="KW-1185">Reference proteome</keyword>
<comment type="caution">
    <text evidence="2">The sequence shown here is derived from an EMBL/GenBank/DDBJ whole genome shotgun (WGS) entry which is preliminary data.</text>
</comment>
<dbReference type="Proteomes" id="UP000789595">
    <property type="component" value="Unassembled WGS sequence"/>
</dbReference>
<dbReference type="AlphaFoldDB" id="A0A8J2SF52"/>
<evidence type="ECO:0000313" key="3">
    <source>
        <dbReference type="Proteomes" id="UP000789595"/>
    </source>
</evidence>
<dbReference type="EMBL" id="CAKKNE010000001">
    <property type="protein sequence ID" value="CAH0366391.1"/>
    <property type="molecule type" value="Genomic_DNA"/>
</dbReference>
<feature type="compositionally biased region" description="Low complexity" evidence="1">
    <location>
        <begin position="40"/>
        <end position="58"/>
    </location>
</feature>
<gene>
    <name evidence="2" type="ORF">PECAL_1P28830</name>
</gene>
<proteinExistence type="predicted"/>
<protein>
    <submittedName>
        <fullName evidence="2">Uncharacterized protein</fullName>
    </submittedName>
</protein>
<feature type="region of interest" description="Disordered" evidence="1">
    <location>
        <begin position="1"/>
        <end position="68"/>
    </location>
</feature>
<feature type="compositionally biased region" description="Low complexity" evidence="1">
    <location>
        <begin position="9"/>
        <end position="30"/>
    </location>
</feature>
<evidence type="ECO:0000256" key="1">
    <source>
        <dbReference type="SAM" id="MobiDB-lite"/>
    </source>
</evidence>
<name>A0A8J2SF52_9STRA</name>
<evidence type="ECO:0000313" key="2">
    <source>
        <dbReference type="EMBL" id="CAH0366391.1"/>
    </source>
</evidence>
<organism evidence="2 3">
    <name type="scientific">Pelagomonas calceolata</name>
    <dbReference type="NCBI Taxonomy" id="35677"/>
    <lineage>
        <taxon>Eukaryota</taxon>
        <taxon>Sar</taxon>
        <taxon>Stramenopiles</taxon>
        <taxon>Ochrophyta</taxon>
        <taxon>Pelagophyceae</taxon>
        <taxon>Pelagomonadales</taxon>
        <taxon>Pelagomonadaceae</taxon>
        <taxon>Pelagomonas</taxon>
    </lineage>
</organism>
<reference evidence="2" key="1">
    <citation type="submission" date="2021-11" db="EMBL/GenBank/DDBJ databases">
        <authorList>
            <consortium name="Genoscope - CEA"/>
            <person name="William W."/>
        </authorList>
    </citation>
    <scope>NUCLEOTIDE SEQUENCE</scope>
</reference>
<sequence>VHYYYRPPASTRARSALTSSPARRTASSISLPLTGAPRDSSASTAASSRAASRTTSTAHPPQSTETARGIARIGARASNNASDAAFSAHRCAAVWSSAITRQKTVVTRRGHAAASSAAPSDACNASSTAFSAALRSLTDDRAASCARISRPPRPGSCDAARSVRCVGPSTVATTSVAPSRQRQEPCASSVQPCSKSTPSLLSSLSSSSMVQRWRARSDARLRRALCTIPYATRMQVISACTDL</sequence>
<accession>A0A8J2SF52</accession>
<feature type="non-terminal residue" evidence="2">
    <location>
        <position position="1"/>
    </location>
</feature>